<feature type="transmembrane region" description="Helical" evidence="8">
    <location>
        <begin position="6"/>
        <end position="23"/>
    </location>
</feature>
<evidence type="ECO:0000256" key="4">
    <source>
        <dbReference type="ARBA" id="ARBA00022989"/>
    </source>
</evidence>
<evidence type="ECO:0000313" key="11">
    <source>
        <dbReference type="Proteomes" id="UP001208131"/>
    </source>
</evidence>
<dbReference type="Pfam" id="PF00137">
    <property type="entry name" value="ATP-synt_C"/>
    <property type="match status" value="1"/>
</dbReference>
<dbReference type="AlphaFoldDB" id="A0AAE3IHC0"/>
<dbReference type="RefSeq" id="WP_022287030.1">
    <property type="nucleotide sequence ID" value="NZ_JAOQJZ010000007.1"/>
</dbReference>
<feature type="transmembrane region" description="Helical" evidence="8">
    <location>
        <begin position="79"/>
        <end position="106"/>
    </location>
</feature>
<reference evidence="10 11" key="1">
    <citation type="journal article" date="2021" name="ISME Commun">
        <title>Automated analysis of genomic sequences facilitates high-throughput and comprehensive description of bacteria.</title>
        <authorList>
            <person name="Hitch T.C.A."/>
        </authorList>
    </citation>
    <scope>NUCLEOTIDE SEQUENCE [LARGE SCALE GENOMIC DNA]</scope>
    <source>
        <strain evidence="10 11">Sanger_31</strain>
    </source>
</reference>
<dbReference type="GO" id="GO:0015078">
    <property type="term" value="F:proton transmembrane transporter activity"/>
    <property type="evidence" value="ECO:0007669"/>
    <property type="project" value="InterPro"/>
</dbReference>
<evidence type="ECO:0000256" key="2">
    <source>
        <dbReference type="ARBA" id="ARBA00006704"/>
    </source>
</evidence>
<dbReference type="GO" id="GO:0015986">
    <property type="term" value="P:proton motive force-driven ATP synthesis"/>
    <property type="evidence" value="ECO:0007669"/>
    <property type="project" value="InterPro"/>
</dbReference>
<name>A0AAE3IHC0_9FIRM</name>
<keyword evidence="3 8" id="KW-0812">Transmembrane</keyword>
<dbReference type="Proteomes" id="UP001208131">
    <property type="component" value="Unassembled WGS sequence"/>
</dbReference>
<comment type="similarity">
    <text evidence="2">Belongs to the ATPase C chain family.</text>
</comment>
<evidence type="ECO:0000256" key="6">
    <source>
        <dbReference type="ARBA" id="ARBA00032200"/>
    </source>
</evidence>
<dbReference type="GO" id="GO:0033177">
    <property type="term" value="C:proton-transporting two-sector ATPase complex, proton-transporting domain"/>
    <property type="evidence" value="ECO:0007669"/>
    <property type="project" value="InterPro"/>
</dbReference>
<feature type="transmembrane region" description="Helical" evidence="8">
    <location>
        <begin position="118"/>
        <end position="140"/>
    </location>
</feature>
<comment type="subcellular location">
    <subcellularLocation>
        <location evidence="1">Membrane</location>
        <topology evidence="1">Multi-pass membrane protein</topology>
    </subcellularLocation>
</comment>
<evidence type="ECO:0000256" key="1">
    <source>
        <dbReference type="ARBA" id="ARBA00004141"/>
    </source>
</evidence>
<dbReference type="SUPFAM" id="SSF81333">
    <property type="entry name" value="F1F0 ATP synthase subunit C"/>
    <property type="match status" value="1"/>
</dbReference>
<dbReference type="InterPro" id="IPR035921">
    <property type="entry name" value="F/V-ATP_Csub_sf"/>
</dbReference>
<evidence type="ECO:0000313" key="10">
    <source>
        <dbReference type="EMBL" id="MCU6705880.1"/>
    </source>
</evidence>
<dbReference type="EMBL" id="JAOQJZ010000007">
    <property type="protein sequence ID" value="MCU6705880.1"/>
    <property type="molecule type" value="Genomic_DNA"/>
</dbReference>
<protein>
    <recommendedName>
        <fullName evidence="6">ATP synthase F(0) sector subunit c</fullName>
    </recommendedName>
    <alternativeName>
        <fullName evidence="7">F-type ATPase subunit c</fullName>
    </alternativeName>
</protein>
<evidence type="ECO:0000256" key="8">
    <source>
        <dbReference type="SAM" id="Phobius"/>
    </source>
</evidence>
<organism evidence="10 11">
    <name type="scientific">Hominimerdicola aceti</name>
    <dbReference type="NCBI Taxonomy" id="2981726"/>
    <lineage>
        <taxon>Bacteria</taxon>
        <taxon>Bacillati</taxon>
        <taxon>Bacillota</taxon>
        <taxon>Clostridia</taxon>
        <taxon>Eubacteriales</taxon>
        <taxon>Oscillospiraceae</taxon>
        <taxon>Hominimerdicola</taxon>
    </lineage>
</organism>
<accession>A0AAE3IHC0</accession>
<comment type="caution">
    <text evidence="10">The sequence shown here is derived from an EMBL/GenBank/DDBJ whole genome shotgun (WGS) entry which is preliminary data.</text>
</comment>
<keyword evidence="5 8" id="KW-0472">Membrane</keyword>
<feature type="transmembrane region" description="Helical" evidence="8">
    <location>
        <begin position="35"/>
        <end position="59"/>
    </location>
</feature>
<dbReference type="InterPro" id="IPR002379">
    <property type="entry name" value="ATPase_proteolipid_c-like_dom"/>
</dbReference>
<proteinExistence type="inferred from homology"/>
<dbReference type="CDD" id="cd18120">
    <property type="entry name" value="ATP-synt_Vo_Ao_c"/>
    <property type="match status" value="1"/>
</dbReference>
<evidence type="ECO:0000256" key="3">
    <source>
        <dbReference type="ARBA" id="ARBA00022692"/>
    </source>
</evidence>
<dbReference type="InterPro" id="IPR000454">
    <property type="entry name" value="ATP_synth_F0_csu"/>
</dbReference>
<gene>
    <name evidence="10" type="ORF">OCV57_08075</name>
</gene>
<evidence type="ECO:0000256" key="5">
    <source>
        <dbReference type="ARBA" id="ARBA00023136"/>
    </source>
</evidence>
<keyword evidence="4 8" id="KW-1133">Transmembrane helix</keyword>
<keyword evidence="11" id="KW-1185">Reference proteome</keyword>
<dbReference type="Gene3D" id="1.20.120.610">
    <property type="entry name" value="lithium bound rotor ring of v- atpase"/>
    <property type="match status" value="1"/>
</dbReference>
<dbReference type="PRINTS" id="PR00124">
    <property type="entry name" value="ATPASEC"/>
</dbReference>
<evidence type="ECO:0000256" key="7">
    <source>
        <dbReference type="ARBA" id="ARBA00032887"/>
    </source>
</evidence>
<sequence length="149" mass="14808">MLIYFLLPLIAVALLCVPFIFTAKKIKNGRSPKGAFIGNLCTFAGIMLCALIVPVGNFVSAASEEGVKAALSTGAGLGYLAAALAVGLSCVGSGIAVAAGAPAAIGATSEDPKNFVKALIFVVLGEGIALYGLLIAILIISNVGTALGI</sequence>
<feature type="domain" description="V-ATPase proteolipid subunit C-like" evidence="9">
    <location>
        <begin position="80"/>
        <end position="139"/>
    </location>
</feature>
<dbReference type="GO" id="GO:0045259">
    <property type="term" value="C:proton-transporting ATP synthase complex"/>
    <property type="evidence" value="ECO:0007669"/>
    <property type="project" value="InterPro"/>
</dbReference>
<evidence type="ECO:0000259" key="9">
    <source>
        <dbReference type="Pfam" id="PF00137"/>
    </source>
</evidence>